<dbReference type="PANTHER" id="PTHR43283">
    <property type="entry name" value="BETA-LACTAMASE-RELATED"/>
    <property type="match status" value="1"/>
</dbReference>
<sequence length="346" mass="38327">MMDVSAVGRILEDYRARGYYPSAVCQVFDETHTLYRGAFGDVTEDTWFDLASVSKIICTTMLLATMDEGRLAPEDRVLDRLPAGLPGPVTLRRLADVTILQLMTHTSGIVPWYPFYADGRDFYTVLEHVLSTTPVEHGMAYSDLNFMLLGLIFSHVTGLTLQEGLEHYIKEPMSISELSYGPVAPGLCAPSCYGNQIEQRMCAERGLHFQGWRPDGAVVRGTCNDGNAYYYWHGASGHAGAFATSAALTRLCQFYLTTQKPIFLRAMEENICERGLGFDKSDVFPDGCGHSGFTGTSLWLSRSHHCGAVILTNKFFRTQGEPPGNSNEFRRAVHYALLGRTPPVPV</sequence>
<dbReference type="KEGG" id="ibu:IB211_01859"/>
<accession>A0A0S2W4C6</accession>
<dbReference type="STRING" id="1297617.IB211_01859"/>
<evidence type="ECO:0000259" key="2">
    <source>
        <dbReference type="Pfam" id="PF00144"/>
    </source>
</evidence>
<keyword evidence="1" id="KW-0378">Hydrolase</keyword>
<dbReference type="InterPro" id="IPR012338">
    <property type="entry name" value="Beta-lactam/transpept-like"/>
</dbReference>
<dbReference type="AlphaFoldDB" id="A0A0S2W4C6"/>
<dbReference type="Gene3D" id="3.40.710.10">
    <property type="entry name" value="DD-peptidase/beta-lactamase superfamily"/>
    <property type="match status" value="1"/>
</dbReference>
<dbReference type="InterPro" id="IPR001466">
    <property type="entry name" value="Beta-lactam-related"/>
</dbReference>
<reference evidence="4" key="2">
    <citation type="submission" date="2015-04" db="EMBL/GenBank/DDBJ databases">
        <title>A butyrogenic pathway from the amino acid lysine in a human gut commensal.</title>
        <authorList>
            <person name="de Vos W.M."/>
            <person name="Bui N.T.P."/>
            <person name="Plugge C.M."/>
            <person name="Ritari J."/>
        </authorList>
    </citation>
    <scope>NUCLEOTIDE SEQUENCE [LARGE SCALE GENOMIC DNA]</scope>
    <source>
        <strain evidence="4">AF211</strain>
    </source>
</reference>
<proteinExistence type="predicted"/>
<reference evidence="3 4" key="1">
    <citation type="journal article" date="2015" name="Nat. Commun.">
        <title>Production of butyrate from lysine and the Amadori product fructoselysine by a human gut commensal.</title>
        <authorList>
            <person name="Bui T.P."/>
            <person name="Ritari J."/>
            <person name="Boeren S."/>
            <person name="de Waard P."/>
            <person name="Plugge C.M."/>
            <person name="de Vos W.M."/>
        </authorList>
    </citation>
    <scope>NUCLEOTIDE SEQUENCE [LARGE SCALE GENOMIC DNA]</scope>
    <source>
        <strain evidence="3 4">AF211</strain>
    </source>
</reference>
<name>A0A0S2W4C6_9FIRM</name>
<dbReference type="GO" id="GO:0016787">
    <property type="term" value="F:hydrolase activity"/>
    <property type="evidence" value="ECO:0007669"/>
    <property type="project" value="UniProtKB-KW"/>
</dbReference>
<evidence type="ECO:0000256" key="1">
    <source>
        <dbReference type="ARBA" id="ARBA00022801"/>
    </source>
</evidence>
<protein>
    <submittedName>
        <fullName evidence="3">Beta-lactamase class C</fullName>
    </submittedName>
</protein>
<dbReference type="PANTHER" id="PTHR43283:SF11">
    <property type="entry name" value="BETA-LACTAMASE-RELATED DOMAIN-CONTAINING PROTEIN"/>
    <property type="match status" value="1"/>
</dbReference>
<keyword evidence="4" id="KW-1185">Reference proteome</keyword>
<dbReference type="RefSeq" id="WP_082636047.1">
    <property type="nucleotide sequence ID" value="NZ_CP011307.1"/>
</dbReference>
<feature type="domain" description="Beta-lactamase-related" evidence="2">
    <location>
        <begin position="9"/>
        <end position="322"/>
    </location>
</feature>
<dbReference type="SUPFAM" id="SSF56601">
    <property type="entry name" value="beta-lactamase/transpeptidase-like"/>
    <property type="match status" value="1"/>
</dbReference>
<dbReference type="Pfam" id="PF00144">
    <property type="entry name" value="Beta-lactamase"/>
    <property type="match status" value="1"/>
</dbReference>
<dbReference type="eggNOG" id="COG1680">
    <property type="taxonomic scope" value="Bacteria"/>
</dbReference>
<evidence type="ECO:0000313" key="3">
    <source>
        <dbReference type="EMBL" id="ALP94250.1"/>
    </source>
</evidence>
<dbReference type="EMBL" id="CP011307">
    <property type="protein sequence ID" value="ALP94250.1"/>
    <property type="molecule type" value="Genomic_DNA"/>
</dbReference>
<organism evidence="3 4">
    <name type="scientific">Intestinimonas butyriciproducens</name>
    <dbReference type="NCBI Taxonomy" id="1297617"/>
    <lineage>
        <taxon>Bacteria</taxon>
        <taxon>Bacillati</taxon>
        <taxon>Bacillota</taxon>
        <taxon>Clostridia</taxon>
        <taxon>Eubacteriales</taxon>
        <taxon>Intestinimonas</taxon>
    </lineage>
</organism>
<dbReference type="PATRIC" id="fig|1297617.4.peg.1915"/>
<dbReference type="InterPro" id="IPR050789">
    <property type="entry name" value="Diverse_Enzym_Activities"/>
</dbReference>
<evidence type="ECO:0000313" key="4">
    <source>
        <dbReference type="Proteomes" id="UP000064844"/>
    </source>
</evidence>
<dbReference type="Proteomes" id="UP000064844">
    <property type="component" value="Chromosome"/>
</dbReference>
<gene>
    <name evidence="3" type="ORF">IB211_01859</name>
</gene>